<dbReference type="AlphaFoldDB" id="A0AAN9A7U8"/>
<name>A0AAN9A7U8_HALRR</name>
<accession>A0AAN9A7U8</accession>
<evidence type="ECO:0000313" key="3">
    <source>
        <dbReference type="Proteomes" id="UP001381693"/>
    </source>
</evidence>
<keyword evidence="3" id="KW-1185">Reference proteome</keyword>
<sequence>MHLMLVIFYLLDLTYKMKSNNLFHLQYTIHNISTFQNVQLFLALTIVLAPQEIRSGWGTNGHVPARDVANFTTTYRIVTLVPLSHLGGQIGIVTHRLLEPNKMSISVEVHDNILLAVCA</sequence>
<protein>
    <submittedName>
        <fullName evidence="2">Uncharacterized protein</fullName>
    </submittedName>
</protein>
<evidence type="ECO:0000313" key="2">
    <source>
        <dbReference type="EMBL" id="KAK7084081.1"/>
    </source>
</evidence>
<organism evidence="2 3">
    <name type="scientific">Halocaridina rubra</name>
    <name type="common">Hawaiian red shrimp</name>
    <dbReference type="NCBI Taxonomy" id="373956"/>
    <lineage>
        <taxon>Eukaryota</taxon>
        <taxon>Metazoa</taxon>
        <taxon>Ecdysozoa</taxon>
        <taxon>Arthropoda</taxon>
        <taxon>Crustacea</taxon>
        <taxon>Multicrustacea</taxon>
        <taxon>Malacostraca</taxon>
        <taxon>Eumalacostraca</taxon>
        <taxon>Eucarida</taxon>
        <taxon>Decapoda</taxon>
        <taxon>Pleocyemata</taxon>
        <taxon>Caridea</taxon>
        <taxon>Atyoidea</taxon>
        <taxon>Atyidae</taxon>
        <taxon>Halocaridina</taxon>
    </lineage>
</organism>
<feature type="chain" id="PRO_5042976282" evidence="1">
    <location>
        <begin position="20"/>
        <end position="119"/>
    </location>
</feature>
<comment type="caution">
    <text evidence="2">The sequence shown here is derived from an EMBL/GenBank/DDBJ whole genome shotgun (WGS) entry which is preliminary data.</text>
</comment>
<reference evidence="2 3" key="1">
    <citation type="submission" date="2023-11" db="EMBL/GenBank/DDBJ databases">
        <title>Halocaridina rubra genome assembly.</title>
        <authorList>
            <person name="Smith C."/>
        </authorList>
    </citation>
    <scope>NUCLEOTIDE SEQUENCE [LARGE SCALE GENOMIC DNA]</scope>
    <source>
        <strain evidence="2">EP-1</strain>
        <tissue evidence="2">Whole</tissue>
    </source>
</reference>
<evidence type="ECO:0000256" key="1">
    <source>
        <dbReference type="SAM" id="SignalP"/>
    </source>
</evidence>
<feature type="signal peptide" evidence="1">
    <location>
        <begin position="1"/>
        <end position="19"/>
    </location>
</feature>
<dbReference type="Proteomes" id="UP001381693">
    <property type="component" value="Unassembled WGS sequence"/>
</dbReference>
<gene>
    <name evidence="2" type="ORF">SK128_019675</name>
</gene>
<keyword evidence="1" id="KW-0732">Signal</keyword>
<proteinExistence type="predicted"/>
<dbReference type="EMBL" id="JAXCGZ010002289">
    <property type="protein sequence ID" value="KAK7084081.1"/>
    <property type="molecule type" value="Genomic_DNA"/>
</dbReference>